<dbReference type="GO" id="GO:0043161">
    <property type="term" value="P:proteasome-mediated ubiquitin-dependent protein catabolic process"/>
    <property type="evidence" value="ECO:0007669"/>
    <property type="project" value="TreeGrafter"/>
</dbReference>
<sequence>MPPSGDSVSLYAELLPNIRQVSLVATLSSPHDGTTVAQVSGDGSRIQVRHRSAVEELTLPGQVSSPSLLPIQAKAGDPRTLSWRLPVASSVGLGGREGLDPVVPWTASDIKPGSAVTCRQCTRELVADGRVGVWKDLPSENWAEMMDFWHCHKPNDDGHGHSHSHSHDHGHVQDRPYTQEHLAQRAYGANSSISAQKSVGFVDLTSFLFSEDDCSGLSFSVGDGSESHASTADTLKALRADSPAPRMLYVHCAGCTSHLGFFNTSIVSVAIFKWQVACQTLTPRLEPTSSDCLAASLLATLARSGSSKSVVIPTVPVLPDTPSRGPADGSSSTGSPLYIWILNGNMAYSTSARRGAPRPALKLLYRRISLEEADKFLESFSSDVQEVNFPVEAIEAAARSLDETGLHLPAAERSFKEWQVGLLGKWVG</sequence>
<name>A0A9P8VDT8_9PEZI</name>
<dbReference type="GO" id="GO:0000151">
    <property type="term" value="C:ubiquitin ligase complex"/>
    <property type="evidence" value="ECO:0007669"/>
    <property type="project" value="TreeGrafter"/>
</dbReference>
<dbReference type="GO" id="GO:0005829">
    <property type="term" value="C:cytosol"/>
    <property type="evidence" value="ECO:0007669"/>
    <property type="project" value="TreeGrafter"/>
</dbReference>
<dbReference type="AlphaFoldDB" id="A0A9P8VDT8"/>
<dbReference type="GO" id="GO:0005634">
    <property type="term" value="C:nucleus"/>
    <property type="evidence" value="ECO:0007669"/>
    <property type="project" value="TreeGrafter"/>
</dbReference>
<comment type="caution">
    <text evidence="1">The sequence shown here is derived from an EMBL/GenBank/DDBJ whole genome shotgun (WGS) entry which is preliminary data.</text>
</comment>
<dbReference type="GO" id="GO:0061630">
    <property type="term" value="F:ubiquitin protein ligase activity"/>
    <property type="evidence" value="ECO:0007669"/>
    <property type="project" value="TreeGrafter"/>
</dbReference>
<dbReference type="GO" id="GO:0006513">
    <property type="term" value="P:protein monoubiquitination"/>
    <property type="evidence" value="ECO:0007669"/>
    <property type="project" value="TreeGrafter"/>
</dbReference>
<dbReference type="OrthoDB" id="66510at2759"/>
<proteinExistence type="predicted"/>
<dbReference type="GO" id="GO:0030332">
    <property type="term" value="F:cyclin binding"/>
    <property type="evidence" value="ECO:0007669"/>
    <property type="project" value="TreeGrafter"/>
</dbReference>
<gene>
    <name evidence="1" type="ORF">F5X68DRAFT_260689</name>
</gene>
<dbReference type="Pfam" id="PF09814">
    <property type="entry name" value="HECT_2"/>
    <property type="match status" value="1"/>
</dbReference>
<protein>
    <submittedName>
        <fullName evidence="1">Ubiquitin-conjugating enzyme E2-binding protein</fullName>
    </submittedName>
</protein>
<dbReference type="InterPro" id="IPR019193">
    <property type="entry name" value="UBQ-conj_enz_E2-bd_prot"/>
</dbReference>
<dbReference type="GO" id="GO:0031624">
    <property type="term" value="F:ubiquitin conjugating enzyme binding"/>
    <property type="evidence" value="ECO:0007669"/>
    <property type="project" value="TreeGrafter"/>
</dbReference>
<organism evidence="1 2">
    <name type="scientific">Plectosphaerella plurivora</name>
    <dbReference type="NCBI Taxonomy" id="936078"/>
    <lineage>
        <taxon>Eukaryota</taxon>
        <taxon>Fungi</taxon>
        <taxon>Dikarya</taxon>
        <taxon>Ascomycota</taxon>
        <taxon>Pezizomycotina</taxon>
        <taxon>Sordariomycetes</taxon>
        <taxon>Hypocreomycetidae</taxon>
        <taxon>Glomerellales</taxon>
        <taxon>Plectosphaerellaceae</taxon>
        <taxon>Plectosphaerella</taxon>
    </lineage>
</organism>
<dbReference type="PANTHER" id="PTHR31531:SF2">
    <property type="entry name" value="E3 UBIQUITIN-PROTEIN LIGASE E3D"/>
    <property type="match status" value="1"/>
</dbReference>
<dbReference type="GO" id="GO:0000209">
    <property type="term" value="P:protein polyubiquitination"/>
    <property type="evidence" value="ECO:0007669"/>
    <property type="project" value="TreeGrafter"/>
</dbReference>
<dbReference type="EMBL" id="JAGSXJ010000008">
    <property type="protein sequence ID" value="KAH6689145.1"/>
    <property type="molecule type" value="Genomic_DNA"/>
</dbReference>
<evidence type="ECO:0000313" key="2">
    <source>
        <dbReference type="Proteomes" id="UP000770015"/>
    </source>
</evidence>
<dbReference type="Proteomes" id="UP000770015">
    <property type="component" value="Unassembled WGS sequence"/>
</dbReference>
<evidence type="ECO:0000313" key="1">
    <source>
        <dbReference type="EMBL" id="KAH6689145.1"/>
    </source>
</evidence>
<dbReference type="PANTHER" id="PTHR31531">
    <property type="entry name" value="E3 UBIQUITIN-PROTEIN LIGASE E3D FAMILY MEMBER"/>
    <property type="match status" value="1"/>
</dbReference>
<accession>A0A9P8VDT8</accession>
<dbReference type="GO" id="GO:0051865">
    <property type="term" value="P:protein autoubiquitination"/>
    <property type="evidence" value="ECO:0007669"/>
    <property type="project" value="TreeGrafter"/>
</dbReference>
<reference evidence="1" key="1">
    <citation type="journal article" date="2021" name="Nat. Commun.">
        <title>Genetic determinants of endophytism in the Arabidopsis root mycobiome.</title>
        <authorList>
            <person name="Mesny F."/>
            <person name="Miyauchi S."/>
            <person name="Thiergart T."/>
            <person name="Pickel B."/>
            <person name="Atanasova L."/>
            <person name="Karlsson M."/>
            <person name="Huettel B."/>
            <person name="Barry K.W."/>
            <person name="Haridas S."/>
            <person name="Chen C."/>
            <person name="Bauer D."/>
            <person name="Andreopoulos W."/>
            <person name="Pangilinan J."/>
            <person name="LaButti K."/>
            <person name="Riley R."/>
            <person name="Lipzen A."/>
            <person name="Clum A."/>
            <person name="Drula E."/>
            <person name="Henrissat B."/>
            <person name="Kohler A."/>
            <person name="Grigoriev I.V."/>
            <person name="Martin F.M."/>
            <person name="Hacquard S."/>
        </authorList>
    </citation>
    <scope>NUCLEOTIDE SEQUENCE</scope>
    <source>
        <strain evidence="1">MPI-SDFR-AT-0117</strain>
    </source>
</reference>
<keyword evidence="2" id="KW-1185">Reference proteome</keyword>